<dbReference type="GO" id="GO:0030246">
    <property type="term" value="F:carbohydrate binding"/>
    <property type="evidence" value="ECO:0007669"/>
    <property type="project" value="InterPro"/>
</dbReference>
<reference evidence="5" key="1">
    <citation type="submission" date="2009-07" db="EMBL/GenBank/DDBJ databases">
        <title>Complete sequence of Geobacter sp. M21.</title>
        <authorList>
            <consortium name="US DOE Joint Genome Institute"/>
            <person name="Lucas S."/>
            <person name="Copeland A."/>
            <person name="Lapidus A."/>
            <person name="Glavina del Rio T."/>
            <person name="Dalin E."/>
            <person name="Tice H."/>
            <person name="Bruce D."/>
            <person name="Goodwin L."/>
            <person name="Pitluck S."/>
            <person name="Saunders E."/>
            <person name="Brettin T."/>
            <person name="Detter J.C."/>
            <person name="Han C."/>
            <person name="Larimer F."/>
            <person name="Land M."/>
            <person name="Hauser L."/>
            <person name="Kyrpides N."/>
            <person name="Ovchinnikova G."/>
            <person name="Lovley D."/>
        </authorList>
    </citation>
    <scope>NUCLEOTIDE SEQUENCE [LARGE SCALE GENOMIC DNA]</scope>
    <source>
        <strain evidence="5">M21</strain>
    </source>
</reference>
<feature type="domain" description="Glycosyl hydrolase 94 catalytic" evidence="4">
    <location>
        <begin position="120"/>
        <end position="544"/>
    </location>
</feature>
<dbReference type="InterPro" id="IPR052047">
    <property type="entry name" value="GH94_Enzymes"/>
</dbReference>
<keyword evidence="2 5" id="KW-0808">Transferase</keyword>
<dbReference type="InterPro" id="IPR012341">
    <property type="entry name" value="6hp_glycosidase-like_sf"/>
</dbReference>
<evidence type="ECO:0000259" key="3">
    <source>
        <dbReference type="Pfam" id="PF06165"/>
    </source>
</evidence>
<dbReference type="PANTHER" id="PTHR37469">
    <property type="entry name" value="CELLOBIONIC ACID PHOSPHORYLASE-RELATED"/>
    <property type="match status" value="1"/>
</dbReference>
<organism evidence="5">
    <name type="scientific">Geobacter sp. (strain M21)</name>
    <dbReference type="NCBI Taxonomy" id="443144"/>
    <lineage>
        <taxon>Bacteria</taxon>
        <taxon>Pseudomonadati</taxon>
        <taxon>Thermodesulfobacteriota</taxon>
        <taxon>Desulfuromonadia</taxon>
        <taxon>Geobacterales</taxon>
        <taxon>Geobacteraceae</taxon>
        <taxon>Geobacter</taxon>
    </lineage>
</organism>
<dbReference type="SUPFAM" id="SSF48208">
    <property type="entry name" value="Six-hairpin glycosidases"/>
    <property type="match status" value="1"/>
</dbReference>
<dbReference type="HOGENOM" id="CLU_019054_0_0_7"/>
<dbReference type="KEGG" id="gem:GM21_3648"/>
<evidence type="ECO:0000259" key="4">
    <source>
        <dbReference type="Pfam" id="PF17167"/>
    </source>
</evidence>
<protein>
    <submittedName>
        <fullName evidence="5">Glycosyltransferase 36 associated</fullName>
    </submittedName>
</protein>
<dbReference type="eggNOG" id="COG3459">
    <property type="taxonomic scope" value="Bacteria"/>
</dbReference>
<dbReference type="GO" id="GO:0005975">
    <property type="term" value="P:carbohydrate metabolic process"/>
    <property type="evidence" value="ECO:0007669"/>
    <property type="project" value="InterPro"/>
</dbReference>
<dbReference type="InterPro" id="IPR033432">
    <property type="entry name" value="GH94_catalytic"/>
</dbReference>
<proteinExistence type="predicted"/>
<dbReference type="PANTHER" id="PTHR37469:SF2">
    <property type="entry name" value="CELLOBIONIC ACID PHOSPHORYLASE"/>
    <property type="match status" value="1"/>
</dbReference>
<keyword evidence="1" id="KW-0328">Glycosyltransferase</keyword>
<dbReference type="GO" id="GO:0016757">
    <property type="term" value="F:glycosyltransferase activity"/>
    <property type="evidence" value="ECO:0007669"/>
    <property type="project" value="UniProtKB-KW"/>
</dbReference>
<dbReference type="SUPFAM" id="SSF74650">
    <property type="entry name" value="Galactose mutarotase-like"/>
    <property type="match status" value="1"/>
</dbReference>
<dbReference type="EMBL" id="CP001661">
    <property type="protein sequence ID" value="ACT19669.1"/>
    <property type="molecule type" value="Genomic_DNA"/>
</dbReference>
<dbReference type="Pfam" id="PF06165">
    <property type="entry name" value="GH94_b-supersand"/>
    <property type="match status" value="1"/>
</dbReference>
<dbReference type="Gene3D" id="2.60.420.10">
    <property type="entry name" value="Maltose phosphorylase, domain 3"/>
    <property type="match status" value="1"/>
</dbReference>
<sequence length="624" mass="69267">MSHFITPRLCYHPEYGERVAFAAMTPGADDYGGDRSAFIGRNRSLAAPAAMEATRLSRRTGAGLDPCAVQRVTLELAPGEQRDIVCMLGQEASVPEARELVLRYRQDRSFEDAFDRTRAWWDELLGTVQVQTPEPAADLLINRWLQYQSLSCRIWGRSGFYQSGGAFGFRDQLQDVMAFLYARPELAAEQILLAASRQFSEGDVQHWWHEPAGAGIRSRISDDLLWLPYVVAQYVRTTGDLAILEAEVPFLNAPPLSDDQHEVFSVPQVSLERATLFEHCRRAVARGLTTGPHGLPLMGTGDWNDGMNLVGAGGKGESVWLAWFLCDILKGMAEISTLLKLPELARGYLEERSALVLRTEKAGWDGEWYLRGTFDDGTPLGSSSNSEARIDSLPQSWAWLSGAADRERAGKGLEAAWQHLVREDEGLVLLFEPPFDTSEPSPGYIKGYPPGVRENGGQYTHAALWMVMALAKKGEGDRAAQLLRVLNPIEHARDAQAAWLYGVEPYVVAADVYRLPGRIGQGGWSWYTGSAAWMYRAWIEEVLGLKVRGDELRMNPVIPAAWPGFSMSYRHGEAVYAIRVENPDGCQCGVAQVEMDGRRADGGVIKLERGLVKHQVVVRMGTRK</sequence>
<evidence type="ECO:0000313" key="5">
    <source>
        <dbReference type="EMBL" id="ACT19669.1"/>
    </source>
</evidence>
<dbReference type="STRING" id="443144.GM21_3648"/>
<dbReference type="InterPro" id="IPR037018">
    <property type="entry name" value="GH65_N"/>
</dbReference>
<accession>C6E6P1</accession>
<dbReference type="Gene3D" id="1.50.10.10">
    <property type="match status" value="1"/>
</dbReference>
<dbReference type="AlphaFoldDB" id="C6E6P1"/>
<dbReference type="Gene3D" id="2.70.98.40">
    <property type="entry name" value="Glycoside hydrolase, family 65, N-terminal domain"/>
    <property type="match status" value="1"/>
</dbReference>
<name>C6E6P1_GEOSM</name>
<feature type="domain" description="Glycosyl hydrolase 94 supersandwich" evidence="3">
    <location>
        <begin position="7"/>
        <end position="106"/>
    </location>
</feature>
<dbReference type="InterPro" id="IPR010383">
    <property type="entry name" value="Glyco_hydrolase_94_b-supersand"/>
</dbReference>
<evidence type="ECO:0000256" key="2">
    <source>
        <dbReference type="ARBA" id="ARBA00022679"/>
    </source>
</evidence>
<dbReference type="InterPro" id="IPR008928">
    <property type="entry name" value="6-hairpin_glycosidase_sf"/>
</dbReference>
<dbReference type="Pfam" id="PF17167">
    <property type="entry name" value="Glyco_hydro_94"/>
    <property type="match status" value="1"/>
</dbReference>
<dbReference type="CAZy" id="GH94">
    <property type="family name" value="Glycoside Hydrolase Family 94"/>
</dbReference>
<gene>
    <name evidence="5" type="ordered locus">GM21_3648</name>
</gene>
<dbReference type="InterPro" id="IPR011013">
    <property type="entry name" value="Gal_mutarotase_sf_dom"/>
</dbReference>
<evidence type="ECO:0000256" key="1">
    <source>
        <dbReference type="ARBA" id="ARBA00022676"/>
    </source>
</evidence>